<name>A0A423NNQ6_9PSED</name>
<evidence type="ECO:0000313" key="2">
    <source>
        <dbReference type="Proteomes" id="UP000284207"/>
    </source>
</evidence>
<organism evidence="1 2">
    <name type="scientific">Pseudomonas moraviensis</name>
    <dbReference type="NCBI Taxonomy" id="321662"/>
    <lineage>
        <taxon>Bacteria</taxon>
        <taxon>Pseudomonadati</taxon>
        <taxon>Pseudomonadota</taxon>
        <taxon>Gammaproteobacteria</taxon>
        <taxon>Pseudomonadales</taxon>
        <taxon>Pseudomonadaceae</taxon>
        <taxon>Pseudomonas</taxon>
    </lineage>
</organism>
<proteinExistence type="predicted"/>
<dbReference type="Proteomes" id="UP000284207">
    <property type="component" value="Unassembled WGS sequence"/>
</dbReference>
<sequence>MRNPGIQAERNLILNGDFSQSLREWKRGPVNPAYVVTKAEQLESGERLNILSALDGASAYQEITLFKSASNDVKYVISFLCEMDHDEEGLLELSVAGLPDTQKIPLRVAALRDRNADLQRQRDGLPRLFRPHTYEVDVTLPLLDTQLLKVHAISPLNKEGDYFSSLRITRINLQLHLPAAHVLTLQLDAEQLPLARVLPLCLGALGSTAHRFKCIHAQDDAWQGTRASLNIRNNPQGAIVADPDWGRDKPLDDNWSLVCPELDGDPPYLFTLQLANEFNSPVLDIPVSLGDHRLKFIQLKEAAHYVVMEYGQSIRVGVCVGSYYTDKALEGITVTWTVDGTDVKTTTPTDREGWAWFEQQPSAAGDVQIQASVESLYYASGAVSQVFEVKVLATDPLQEIRTIIGEGDERPWDQKGYPNRGTTYRLHIRFPEELWDTDVTLRWSGDPAEKLGVTVTPPLETAARIGSGGLLEYRFDNEDRDDGQFSLRLTSANLLESSPAKPMLLARNVVEPGEVRGPDRICVVDENDSARMWVQVLHKTASATGGPVEGALVFWTEPDGSVTKTLTGTGGWASHSHQPGAAGDHRVTATIKAHEDAEPSEMEFVVKAIATNVWKAHVKVTLDDEAVDLQTIGLVCRHGQTHVLKVTPVEGSPWVDNKRISLDWREGDPLIGLNPADPGIFFPLGADGLTWNLSSSAAESLSRPFELRLRADAVADDRELCGRFVNADLTRELGVRLDRVTAALDGQTLYPCLGADHQFTVWLNELSPLVGLSTALEWSGTPAEELNAGVRPPLAQSQPLGAEGAFWQLDFSSSTKAGDFALAVNLPQLAFHAPVTPMDLGHNALSFNSILESPVDPVVDLDRAWTWANVVSRFTGEAVADVPVTWYAGADPVVVNTDSSGNSGFAVLPVSTDMHTVQATLLSLFDNTSEQRNATFKTLAEDLWPRVKVSFDGQTSQVWGVTTGFPRRNGRHSIVAFFPEEFNGQTVRMGHTGTAPAVLGNSYEPELGMAQVVTNGMARFGLRAGDFTDGSFALRLCAERLARLSPANAMSQGSGSRVVEFAEHTVADRVLDWGETLEWQVRLQSSISGKAMPGITVKWLGAGINELMSVSDFYGRAKIGFIPACPGLNELTATVGAGASARSIHYRFTLNAPLEINELVLIQSAGYPGEPVELQASVVSALDGQPQSDVEVMWNYADEFLPSTRTNAQGHAKLRLSLGVPGEGHVWAAVKGGVAGWDMKSLPLIVTERPAVVASVVATPNPAYVGAYVSMTALVVDKTSAAPLPQRKIRVRVNGKPFIDSITDSKGEFKTGWKVMSPSEIVSLEVEVENADGTSESGSVYVPILE</sequence>
<evidence type="ECO:0000313" key="1">
    <source>
        <dbReference type="EMBL" id="RON99908.1"/>
    </source>
</evidence>
<protein>
    <submittedName>
        <fullName evidence="1">Uncharacterized protein</fullName>
    </submittedName>
</protein>
<accession>A0A423NNQ6</accession>
<reference evidence="1 2" key="1">
    <citation type="submission" date="2016-10" db="EMBL/GenBank/DDBJ databases">
        <title>Comparative genome analysis of multiple Pseudomonas spp. focuses on biocontrol and plant growth promoting traits.</title>
        <authorList>
            <person name="Tao X.-Y."/>
            <person name="Taylor C.G."/>
        </authorList>
    </citation>
    <scope>NUCLEOTIDE SEQUENCE [LARGE SCALE GENOMIC DNA]</scope>
    <source>
        <strain evidence="1 2">36B3</strain>
    </source>
</reference>
<comment type="caution">
    <text evidence="1">The sequence shown here is derived from an EMBL/GenBank/DDBJ whole genome shotgun (WGS) entry which is preliminary data.</text>
</comment>
<dbReference type="RefSeq" id="WP_123418850.1">
    <property type="nucleotide sequence ID" value="NZ_MOCA01000005.1"/>
</dbReference>
<gene>
    <name evidence="1" type="ORF">BK674_12730</name>
</gene>
<dbReference type="EMBL" id="MOCA01000005">
    <property type="protein sequence ID" value="RON99908.1"/>
    <property type="molecule type" value="Genomic_DNA"/>
</dbReference>